<dbReference type="EMBL" id="JAUSUN010000017">
    <property type="protein sequence ID" value="MDQ0414571.1"/>
    <property type="molecule type" value="Genomic_DNA"/>
</dbReference>
<evidence type="ECO:0000313" key="1">
    <source>
        <dbReference type="EMBL" id="MDQ0414571.1"/>
    </source>
</evidence>
<organism evidence="1 2">
    <name type="scientific">Mesobacillus stamsii</name>
    <dbReference type="NCBI Taxonomy" id="225347"/>
    <lineage>
        <taxon>Bacteria</taxon>
        <taxon>Bacillati</taxon>
        <taxon>Bacillota</taxon>
        <taxon>Bacilli</taxon>
        <taxon>Bacillales</taxon>
        <taxon>Bacillaceae</taxon>
        <taxon>Mesobacillus</taxon>
    </lineage>
</organism>
<protein>
    <recommendedName>
        <fullName evidence="3">AP2 domain-containing protein</fullName>
    </recommendedName>
</protein>
<evidence type="ECO:0008006" key="3">
    <source>
        <dbReference type="Google" id="ProtNLM"/>
    </source>
</evidence>
<dbReference type="RefSeq" id="WP_307192139.1">
    <property type="nucleotide sequence ID" value="NZ_JAUSUN010000017.1"/>
</dbReference>
<gene>
    <name evidence="1" type="ORF">J2S25_002780</name>
</gene>
<proteinExistence type="predicted"/>
<reference evidence="1 2" key="1">
    <citation type="submission" date="2023-07" db="EMBL/GenBank/DDBJ databases">
        <title>Genomic Encyclopedia of Type Strains, Phase IV (KMG-IV): sequencing the most valuable type-strain genomes for metagenomic binning, comparative biology and taxonomic classification.</title>
        <authorList>
            <person name="Goeker M."/>
        </authorList>
    </citation>
    <scope>NUCLEOTIDE SEQUENCE [LARGE SCALE GENOMIC DNA]</scope>
    <source>
        <strain evidence="1 2">DSM 19598</strain>
    </source>
</reference>
<comment type="caution">
    <text evidence="1">The sequence shown here is derived from an EMBL/GenBank/DDBJ whole genome shotgun (WGS) entry which is preliminary data.</text>
</comment>
<keyword evidence="2" id="KW-1185">Reference proteome</keyword>
<accession>A0ABU0FXA4</accession>
<sequence length="130" mass="14356">MGKKIDITRERYGSLVAIKEVTQIGTKRRYLCQCDCGNTITARMESLRSGNTKSCGCIKPENVSKANLNDLTGKRFGKLTVIKRSQEKQNAGHSFWECVCDCGNTTVVDGSNLVSGNTKSCGCIWRKNNK</sequence>
<evidence type="ECO:0000313" key="2">
    <source>
        <dbReference type="Proteomes" id="UP001242313"/>
    </source>
</evidence>
<name>A0ABU0FXA4_9BACI</name>
<dbReference type="Proteomes" id="UP001242313">
    <property type="component" value="Unassembled WGS sequence"/>
</dbReference>